<sequence>MSRDSTTRGAASTDADDAMGRLTTHVLDAANGRPGSNIRIELVRLAGTQRVPVSDVRTNANGRCDAPLLEGDALEAGVYEFTFHVGDYFRSQGAPLAEPAFLDQVVLRFGVASPDEHYHVPLLVSPYSYSMYRGS</sequence>
<dbReference type="InterPro" id="IPR036817">
    <property type="entry name" value="Transthyretin/HIU_hydrolase_sf"/>
</dbReference>
<comment type="function">
    <text evidence="2">Catalyzes the hydrolysis of 5-hydroxyisourate (HIU) to 2-oxo-4-hydroxy-4-carboxy-5-ureidoimidazoline (OHCU).</text>
</comment>
<dbReference type="AlphaFoldDB" id="A0A2X2DXX5"/>
<gene>
    <name evidence="9" type="primary">pucM</name>
    <name evidence="9" type="ORF">NCTC11842_05885</name>
</gene>
<name>A0A2X2DXX5_PSELU</name>
<dbReference type="InterPro" id="IPR014306">
    <property type="entry name" value="Hydroxyisourate_hydrolase"/>
</dbReference>
<comment type="catalytic activity">
    <reaction evidence="1 7">
        <text>5-hydroxyisourate + H2O = 5-hydroxy-2-oxo-4-ureido-2,5-dihydro-1H-imidazole-5-carboxylate + H(+)</text>
        <dbReference type="Rhea" id="RHEA:23736"/>
        <dbReference type="ChEBI" id="CHEBI:15377"/>
        <dbReference type="ChEBI" id="CHEBI:15378"/>
        <dbReference type="ChEBI" id="CHEBI:18072"/>
        <dbReference type="ChEBI" id="CHEBI:58639"/>
        <dbReference type="EC" id="3.5.2.17"/>
    </reaction>
</comment>
<evidence type="ECO:0000256" key="5">
    <source>
        <dbReference type="ARBA" id="ARBA00022631"/>
    </source>
</evidence>
<keyword evidence="6 7" id="KW-0378">Hydrolase</keyword>
<dbReference type="EC" id="3.5.2.17" evidence="7"/>
<reference evidence="9 10" key="1">
    <citation type="submission" date="2018-06" db="EMBL/GenBank/DDBJ databases">
        <authorList>
            <consortium name="Pathogen Informatics"/>
            <person name="Doyle S."/>
        </authorList>
    </citation>
    <scope>NUCLEOTIDE SEQUENCE [LARGE SCALE GENOMIC DNA]</scope>
    <source>
        <strain evidence="9 10">NCTC11842</strain>
    </source>
</reference>
<dbReference type="Gene3D" id="2.60.40.180">
    <property type="entry name" value="Transthyretin/hydroxyisourate hydrolase domain"/>
    <property type="match status" value="1"/>
</dbReference>
<dbReference type="Proteomes" id="UP000250443">
    <property type="component" value="Unassembled WGS sequence"/>
</dbReference>
<dbReference type="InterPro" id="IPR023418">
    <property type="entry name" value="Thyroxine_BS"/>
</dbReference>
<dbReference type="PROSITE" id="PS00769">
    <property type="entry name" value="TRANSTHYRETIN_2"/>
    <property type="match status" value="1"/>
</dbReference>
<dbReference type="CDD" id="cd05822">
    <property type="entry name" value="TLP_HIUase"/>
    <property type="match status" value="1"/>
</dbReference>
<comment type="subunit">
    <text evidence="4 7">Homotetramer.</text>
</comment>
<dbReference type="PANTHER" id="PTHR10395">
    <property type="entry name" value="URICASE AND TRANSTHYRETIN-RELATED"/>
    <property type="match status" value="1"/>
</dbReference>
<dbReference type="Pfam" id="PF00576">
    <property type="entry name" value="Transthyretin"/>
    <property type="match status" value="1"/>
</dbReference>
<dbReference type="NCBIfam" id="TIGR02962">
    <property type="entry name" value="hdxy_isourate"/>
    <property type="match status" value="1"/>
</dbReference>
<dbReference type="GO" id="GO:0033971">
    <property type="term" value="F:hydroxyisourate hydrolase activity"/>
    <property type="evidence" value="ECO:0007669"/>
    <property type="project" value="UniProtKB-EC"/>
</dbReference>
<protein>
    <recommendedName>
        <fullName evidence="7">5-hydroxyisourate hydrolase</fullName>
        <shortName evidence="7">HIU hydrolase</shortName>
        <shortName evidence="7">HIUHase</shortName>
        <ecNumber evidence="7">3.5.2.17</ecNumber>
    </recommendedName>
</protein>
<dbReference type="InterPro" id="IPR023416">
    <property type="entry name" value="Transthyretin/HIU_hydrolase_d"/>
</dbReference>
<evidence type="ECO:0000256" key="4">
    <source>
        <dbReference type="ARBA" id="ARBA00011881"/>
    </source>
</evidence>
<dbReference type="GO" id="GO:0006144">
    <property type="term" value="P:purine nucleobase metabolic process"/>
    <property type="evidence" value="ECO:0007669"/>
    <property type="project" value="UniProtKB-KW"/>
</dbReference>
<accession>A0A2X2DXX5</accession>
<dbReference type="PANTHER" id="PTHR10395:SF7">
    <property type="entry name" value="5-HYDROXYISOURATE HYDROLASE"/>
    <property type="match status" value="1"/>
</dbReference>
<organism evidence="9 10">
    <name type="scientific">Pseudomonas luteola</name>
    <dbReference type="NCBI Taxonomy" id="47886"/>
    <lineage>
        <taxon>Bacteria</taxon>
        <taxon>Pseudomonadati</taxon>
        <taxon>Pseudomonadota</taxon>
        <taxon>Gammaproteobacteria</taxon>
        <taxon>Pseudomonadales</taxon>
        <taxon>Pseudomonadaceae</taxon>
        <taxon>Pseudomonas</taxon>
    </lineage>
</organism>
<evidence type="ECO:0000259" key="8">
    <source>
        <dbReference type="Pfam" id="PF00576"/>
    </source>
</evidence>
<evidence type="ECO:0000313" key="10">
    <source>
        <dbReference type="Proteomes" id="UP000250443"/>
    </source>
</evidence>
<evidence type="ECO:0000256" key="1">
    <source>
        <dbReference type="ARBA" id="ARBA00001043"/>
    </source>
</evidence>
<evidence type="ECO:0000256" key="7">
    <source>
        <dbReference type="RuleBase" id="RU361270"/>
    </source>
</evidence>
<feature type="domain" description="Transthyretin/hydroxyisourate hydrolase" evidence="8">
    <location>
        <begin position="22"/>
        <end position="134"/>
    </location>
</feature>
<comment type="similarity">
    <text evidence="3 7">Belongs to the transthyretin family. 5-hydroxyisourate hydrolase subfamily.</text>
</comment>
<keyword evidence="5 7" id="KW-0659">Purine metabolism</keyword>
<proteinExistence type="inferred from homology"/>
<evidence type="ECO:0000256" key="3">
    <source>
        <dbReference type="ARBA" id="ARBA00009850"/>
    </source>
</evidence>
<dbReference type="FunFam" id="2.60.40.180:FF:000005">
    <property type="entry name" value="5-hydroxyisourate hydrolase"/>
    <property type="match status" value="1"/>
</dbReference>
<dbReference type="PROSITE" id="PS00768">
    <property type="entry name" value="TRANSTHYRETIN_1"/>
    <property type="match status" value="1"/>
</dbReference>
<evidence type="ECO:0000313" key="9">
    <source>
        <dbReference type="EMBL" id="SPZ16845.1"/>
    </source>
</evidence>
<evidence type="ECO:0000256" key="2">
    <source>
        <dbReference type="ARBA" id="ARBA00002704"/>
    </source>
</evidence>
<dbReference type="SUPFAM" id="SSF49472">
    <property type="entry name" value="Transthyretin (synonym: prealbumin)"/>
    <property type="match status" value="1"/>
</dbReference>
<dbReference type="InterPro" id="IPR023419">
    <property type="entry name" value="Transthyretin_CS"/>
</dbReference>
<dbReference type="EMBL" id="UAUF01000016">
    <property type="protein sequence ID" value="SPZ16845.1"/>
    <property type="molecule type" value="Genomic_DNA"/>
</dbReference>
<evidence type="ECO:0000256" key="6">
    <source>
        <dbReference type="ARBA" id="ARBA00022801"/>
    </source>
</evidence>